<keyword evidence="2" id="KW-0949">S-adenosyl-L-methionine</keyword>
<evidence type="ECO:0000256" key="6">
    <source>
        <dbReference type="ARBA" id="ARBA00023601"/>
    </source>
</evidence>
<evidence type="ECO:0000313" key="9">
    <source>
        <dbReference type="Proteomes" id="UP000013049"/>
    </source>
</evidence>
<dbReference type="GO" id="GO:0051536">
    <property type="term" value="F:iron-sulfur cluster binding"/>
    <property type="evidence" value="ECO:0007669"/>
    <property type="project" value="UniProtKB-KW"/>
</dbReference>
<protein>
    <recommendedName>
        <fullName evidence="7">Radical SAM core domain-containing protein</fullName>
    </recommendedName>
</protein>
<evidence type="ECO:0000259" key="7">
    <source>
        <dbReference type="Pfam" id="PF04055"/>
    </source>
</evidence>
<dbReference type="AlphaFoldDB" id="N8V1A7"/>
<dbReference type="InterPro" id="IPR058240">
    <property type="entry name" value="rSAM_sf"/>
</dbReference>
<dbReference type="eggNOG" id="COG0641">
    <property type="taxonomic scope" value="Bacteria"/>
</dbReference>
<keyword evidence="3" id="KW-0479">Metal-binding</keyword>
<sequence length="326" mass="37797">MKSFELILYPTEQCNFRCSYCYEDFEVGKMLPEVVDNVKKFINNRLDVVDHLHLSWFGGEPLIAQDILLDIANHAFQESKKRNKKLTGSFTTNAYHLTVELAKQFHEINHNKYQISLDGYQEQHDKTRKLASGKGTFNKIWTNLINLKDSDIQFEILLRLHITRENFESMKVLAYEIKDKFIIDYRFKVLVKPIGSWGGNNKIKDAILSKDEQDNAIDEILKIIYPNNDRIFTVNNKETKNICYASKPNSLAIRSQGTIQKCTVLLSDERNNVGNLTNDGEIFLDSELMKLWMRGLYDKNYVTLGCPAYNLPKIIKNKIDVISINN</sequence>
<dbReference type="GO" id="GO:0016491">
    <property type="term" value="F:oxidoreductase activity"/>
    <property type="evidence" value="ECO:0007669"/>
    <property type="project" value="InterPro"/>
</dbReference>
<dbReference type="CDD" id="cd01335">
    <property type="entry name" value="Radical_SAM"/>
    <property type="match status" value="1"/>
</dbReference>
<dbReference type="SFLD" id="SFLDG01067">
    <property type="entry name" value="SPASM/twitch_domain_containing"/>
    <property type="match status" value="1"/>
</dbReference>
<proteinExistence type="inferred from homology"/>
<keyword evidence="4" id="KW-0408">Iron</keyword>
<dbReference type="UniPathway" id="UPA00782"/>
<dbReference type="PANTHER" id="PTHR43273">
    <property type="entry name" value="ANAEROBIC SULFATASE-MATURATING ENZYME HOMOLOG ASLB-RELATED"/>
    <property type="match status" value="1"/>
</dbReference>
<dbReference type="RefSeq" id="WP_004775567.1">
    <property type="nucleotide sequence ID" value="NZ_KB849367.1"/>
</dbReference>
<evidence type="ECO:0000256" key="1">
    <source>
        <dbReference type="ARBA" id="ARBA00001966"/>
    </source>
</evidence>
<dbReference type="GO" id="GO:0046872">
    <property type="term" value="F:metal ion binding"/>
    <property type="evidence" value="ECO:0007669"/>
    <property type="project" value="UniProtKB-KW"/>
</dbReference>
<dbReference type="Pfam" id="PF04055">
    <property type="entry name" value="Radical_SAM"/>
    <property type="match status" value="1"/>
</dbReference>
<evidence type="ECO:0000256" key="5">
    <source>
        <dbReference type="ARBA" id="ARBA00023014"/>
    </source>
</evidence>
<gene>
    <name evidence="8" type="ORF">F971_00859</name>
</gene>
<keyword evidence="5" id="KW-0411">Iron-sulfur</keyword>
<dbReference type="InterPro" id="IPR023867">
    <property type="entry name" value="Sulphatase_maturase_rSAM"/>
</dbReference>
<dbReference type="PATRIC" id="fig|1217712.3.peg.821"/>
<reference evidence="8 9" key="1">
    <citation type="submission" date="2013-02" db="EMBL/GenBank/DDBJ databases">
        <title>The Genome Sequence of Acinetobacter sp. NIPH 758.</title>
        <authorList>
            <consortium name="The Broad Institute Genome Sequencing Platform"/>
            <consortium name="The Broad Institute Genome Sequencing Center for Infectious Disease"/>
            <person name="Cerqueira G."/>
            <person name="Feldgarden M."/>
            <person name="Courvalin P."/>
            <person name="Perichon B."/>
            <person name="Grillot-Courvalin C."/>
            <person name="Clermont D."/>
            <person name="Rocha E."/>
            <person name="Yoon E.-J."/>
            <person name="Nemec A."/>
            <person name="Walker B."/>
            <person name="Young S.K."/>
            <person name="Zeng Q."/>
            <person name="Gargeya S."/>
            <person name="Fitzgerald M."/>
            <person name="Haas B."/>
            <person name="Abouelleil A."/>
            <person name="Alvarado L."/>
            <person name="Arachchi H.M."/>
            <person name="Berlin A.M."/>
            <person name="Chapman S.B."/>
            <person name="Dewar J."/>
            <person name="Goldberg J."/>
            <person name="Griggs A."/>
            <person name="Gujja S."/>
            <person name="Hansen M."/>
            <person name="Howarth C."/>
            <person name="Imamovic A."/>
            <person name="Larimer J."/>
            <person name="McCowan C."/>
            <person name="Murphy C."/>
            <person name="Neiman D."/>
            <person name="Pearson M."/>
            <person name="Priest M."/>
            <person name="Roberts A."/>
            <person name="Saif S."/>
            <person name="Shea T."/>
            <person name="Sisk P."/>
            <person name="Sykes S."/>
            <person name="Wortman J."/>
            <person name="Nusbaum C."/>
            <person name="Birren B."/>
        </authorList>
    </citation>
    <scope>NUCLEOTIDE SEQUENCE [LARGE SCALE GENOMIC DNA]</scope>
    <source>
        <strain evidence="8 9">NIPH 758</strain>
    </source>
</reference>
<feature type="domain" description="Radical SAM core" evidence="7">
    <location>
        <begin position="9"/>
        <end position="170"/>
    </location>
</feature>
<comment type="caution">
    <text evidence="8">The sequence shown here is derived from an EMBL/GenBank/DDBJ whole genome shotgun (WGS) entry which is preliminary data.</text>
</comment>
<evidence type="ECO:0000313" key="8">
    <source>
        <dbReference type="EMBL" id="ENU93601.1"/>
    </source>
</evidence>
<dbReference type="Gene3D" id="3.20.20.70">
    <property type="entry name" value="Aldolase class I"/>
    <property type="match status" value="1"/>
</dbReference>
<dbReference type="InterPro" id="IPR013785">
    <property type="entry name" value="Aldolase_TIM"/>
</dbReference>
<dbReference type="InterPro" id="IPR007197">
    <property type="entry name" value="rSAM"/>
</dbReference>
<dbReference type="HOGENOM" id="CLU_009273_3_1_6"/>
<dbReference type="SUPFAM" id="SSF102114">
    <property type="entry name" value="Radical SAM enzymes"/>
    <property type="match status" value="1"/>
</dbReference>
<dbReference type="SFLD" id="SFLDS00029">
    <property type="entry name" value="Radical_SAM"/>
    <property type="match status" value="1"/>
</dbReference>
<comment type="similarity">
    <text evidence="6">Belongs to the radical SAM superfamily. Anaerobic sulfatase-maturating enzyme family.</text>
</comment>
<evidence type="ECO:0000256" key="3">
    <source>
        <dbReference type="ARBA" id="ARBA00022723"/>
    </source>
</evidence>
<dbReference type="Proteomes" id="UP000013049">
    <property type="component" value="Unassembled WGS sequence"/>
</dbReference>
<dbReference type="EMBL" id="APPC01000012">
    <property type="protein sequence ID" value="ENU93601.1"/>
    <property type="molecule type" value="Genomic_DNA"/>
</dbReference>
<evidence type="ECO:0000256" key="2">
    <source>
        <dbReference type="ARBA" id="ARBA00022691"/>
    </source>
</evidence>
<dbReference type="PANTHER" id="PTHR43273:SF3">
    <property type="entry name" value="ANAEROBIC SULFATASE-MATURATING ENZYME HOMOLOG ASLB-RELATED"/>
    <property type="match status" value="1"/>
</dbReference>
<organism evidence="8 9">
    <name type="scientific">Acinetobacter vivianii</name>
    <dbReference type="NCBI Taxonomy" id="1776742"/>
    <lineage>
        <taxon>Bacteria</taxon>
        <taxon>Pseudomonadati</taxon>
        <taxon>Pseudomonadota</taxon>
        <taxon>Gammaproteobacteria</taxon>
        <taxon>Moraxellales</taxon>
        <taxon>Moraxellaceae</taxon>
        <taxon>Acinetobacter</taxon>
    </lineage>
</organism>
<name>N8V1A7_9GAMM</name>
<accession>N8V1A7</accession>
<comment type="cofactor">
    <cofactor evidence="1">
        <name>[4Fe-4S] cluster</name>
        <dbReference type="ChEBI" id="CHEBI:49883"/>
    </cofactor>
</comment>
<evidence type="ECO:0000256" key="4">
    <source>
        <dbReference type="ARBA" id="ARBA00023004"/>
    </source>
</evidence>